<gene>
    <name evidence="1" type="ORF">R1flu_020013</name>
</gene>
<accession>A0ABD1ZKA4</accession>
<keyword evidence="2" id="KW-1185">Reference proteome</keyword>
<dbReference type="AlphaFoldDB" id="A0ABD1ZKA4"/>
<proteinExistence type="predicted"/>
<name>A0ABD1ZKA4_9MARC</name>
<sequence>MCVTRTAQGLKALVYSMLSRCRKTDLMDWSLRSHLYVSLVRSSLLYGVQAWGPGVSVTESGFLPVEAEALILTIMYIMHVRTLPEDRLPAITTRYLVKGQAWFADIIRWWGLPEEEWTDNVELCRL</sequence>
<dbReference type="EMBL" id="JBHFFA010000001">
    <property type="protein sequence ID" value="KAL2651885.1"/>
    <property type="molecule type" value="Genomic_DNA"/>
</dbReference>
<evidence type="ECO:0000313" key="2">
    <source>
        <dbReference type="Proteomes" id="UP001605036"/>
    </source>
</evidence>
<organism evidence="1 2">
    <name type="scientific">Riccia fluitans</name>
    <dbReference type="NCBI Taxonomy" id="41844"/>
    <lineage>
        <taxon>Eukaryota</taxon>
        <taxon>Viridiplantae</taxon>
        <taxon>Streptophyta</taxon>
        <taxon>Embryophyta</taxon>
        <taxon>Marchantiophyta</taxon>
        <taxon>Marchantiopsida</taxon>
        <taxon>Marchantiidae</taxon>
        <taxon>Marchantiales</taxon>
        <taxon>Ricciaceae</taxon>
        <taxon>Riccia</taxon>
    </lineage>
</organism>
<evidence type="ECO:0000313" key="1">
    <source>
        <dbReference type="EMBL" id="KAL2651885.1"/>
    </source>
</evidence>
<dbReference type="Proteomes" id="UP001605036">
    <property type="component" value="Unassembled WGS sequence"/>
</dbReference>
<reference evidence="1 2" key="1">
    <citation type="submission" date="2024-09" db="EMBL/GenBank/DDBJ databases">
        <title>Chromosome-scale assembly of Riccia fluitans.</title>
        <authorList>
            <person name="Paukszto L."/>
            <person name="Sawicki J."/>
            <person name="Karawczyk K."/>
            <person name="Piernik-Szablinska J."/>
            <person name="Szczecinska M."/>
            <person name="Mazdziarz M."/>
        </authorList>
    </citation>
    <scope>NUCLEOTIDE SEQUENCE [LARGE SCALE GENOMIC DNA]</scope>
    <source>
        <strain evidence="1">Rf_01</strain>
        <tissue evidence="1">Aerial parts of the thallus</tissue>
    </source>
</reference>
<comment type="caution">
    <text evidence="1">The sequence shown here is derived from an EMBL/GenBank/DDBJ whole genome shotgun (WGS) entry which is preliminary data.</text>
</comment>
<protein>
    <submittedName>
        <fullName evidence="1">Uncharacterized protein</fullName>
    </submittedName>
</protein>